<dbReference type="AlphaFoldDB" id="A0A4R8DV10"/>
<keyword evidence="5" id="KW-1185">Reference proteome</keyword>
<reference evidence="4 5" key="1">
    <citation type="submission" date="2019-03" db="EMBL/GenBank/DDBJ databases">
        <title>Genomic Encyclopedia of Type Strains, Phase IV (KMG-IV): sequencing the most valuable type-strain genomes for metagenomic binning, comparative biology and taxonomic classification.</title>
        <authorList>
            <person name="Goeker M."/>
        </authorList>
    </citation>
    <scope>NUCLEOTIDE SEQUENCE [LARGE SCALE GENOMIC DNA]</scope>
    <source>
        <strain evidence="4 5">DSM 100059</strain>
    </source>
</reference>
<dbReference type="OrthoDB" id="1420916at2"/>
<feature type="transmembrane region" description="Helical" evidence="2">
    <location>
        <begin position="113"/>
        <end position="134"/>
    </location>
</feature>
<keyword evidence="2" id="KW-0812">Transmembrane</keyword>
<name>A0A4R8DV10_9BACT</name>
<evidence type="ECO:0000313" key="4">
    <source>
        <dbReference type="EMBL" id="TDX01816.1"/>
    </source>
</evidence>
<keyword evidence="2" id="KW-0472">Membrane</keyword>
<evidence type="ECO:0000313" key="5">
    <source>
        <dbReference type="Proteomes" id="UP000294498"/>
    </source>
</evidence>
<keyword evidence="2" id="KW-1133">Transmembrane helix</keyword>
<accession>A0A4R8DV10</accession>
<dbReference type="GO" id="GO:0016989">
    <property type="term" value="F:sigma factor antagonist activity"/>
    <property type="evidence" value="ECO:0007669"/>
    <property type="project" value="TreeGrafter"/>
</dbReference>
<dbReference type="PANTHER" id="PTHR37461:SF1">
    <property type="entry name" value="ANTI-SIGMA-K FACTOR RSKA"/>
    <property type="match status" value="1"/>
</dbReference>
<dbReference type="InterPro" id="IPR051474">
    <property type="entry name" value="Anti-sigma-K/W_factor"/>
</dbReference>
<dbReference type="EMBL" id="SODV01000001">
    <property type="protein sequence ID" value="TDX01816.1"/>
    <property type="molecule type" value="Genomic_DNA"/>
</dbReference>
<dbReference type="InterPro" id="IPR018764">
    <property type="entry name" value="RskA_C"/>
</dbReference>
<organism evidence="4 5">
    <name type="scientific">Dinghuibacter silviterrae</name>
    <dbReference type="NCBI Taxonomy" id="1539049"/>
    <lineage>
        <taxon>Bacteria</taxon>
        <taxon>Pseudomonadati</taxon>
        <taxon>Bacteroidota</taxon>
        <taxon>Chitinophagia</taxon>
        <taxon>Chitinophagales</taxon>
        <taxon>Chitinophagaceae</taxon>
        <taxon>Dinghuibacter</taxon>
    </lineage>
</organism>
<sequence>MTLEELISSGKLELYVAGVLSDREMSDIGILAVENPAVASEIEKIEKVMIEWLSPQEFQMPDTEKEKQIDEILGRIRKEPKIPLNGIPPVSGNGHHTAPAPVRPLHPKRQPQWAMAALVAGLVLTTGLTVWMAVRYARLAPEATALRTQYQDLANAQNQYQDQMTRMQTQVNLMRNILTRRIELSTVAGNKITSADNYMLVYWNPETKKLLLVDAHLPELSSQQQYQLWALYDGKPIDAGVFDPKDLQASSSFQKDIPNAQAFAVTVEPKGGSKTPTLSNLCMMGKL</sequence>
<proteinExistence type="predicted"/>
<dbReference type="RefSeq" id="WP_133994454.1">
    <property type="nucleotide sequence ID" value="NZ_SODV01000001.1"/>
</dbReference>
<gene>
    <name evidence="4" type="ORF">EDB95_2859</name>
</gene>
<evidence type="ECO:0000259" key="3">
    <source>
        <dbReference type="Pfam" id="PF10099"/>
    </source>
</evidence>
<dbReference type="Proteomes" id="UP000294498">
    <property type="component" value="Unassembled WGS sequence"/>
</dbReference>
<protein>
    <submittedName>
        <fullName evidence="4">Anti-sigma-K factor rskA</fullName>
    </submittedName>
</protein>
<feature type="coiled-coil region" evidence="1">
    <location>
        <begin position="143"/>
        <end position="170"/>
    </location>
</feature>
<dbReference type="Pfam" id="PF10099">
    <property type="entry name" value="RskA_C"/>
    <property type="match status" value="1"/>
</dbReference>
<comment type="caution">
    <text evidence="4">The sequence shown here is derived from an EMBL/GenBank/DDBJ whole genome shotgun (WGS) entry which is preliminary data.</text>
</comment>
<evidence type="ECO:0000256" key="1">
    <source>
        <dbReference type="SAM" id="Coils"/>
    </source>
</evidence>
<keyword evidence="1" id="KW-0175">Coiled coil</keyword>
<evidence type="ECO:0000256" key="2">
    <source>
        <dbReference type="SAM" id="Phobius"/>
    </source>
</evidence>
<dbReference type="GO" id="GO:0005886">
    <property type="term" value="C:plasma membrane"/>
    <property type="evidence" value="ECO:0007669"/>
    <property type="project" value="InterPro"/>
</dbReference>
<feature type="domain" description="Anti-sigma K factor RskA C-terminal" evidence="3">
    <location>
        <begin position="114"/>
        <end position="277"/>
    </location>
</feature>
<dbReference type="GO" id="GO:0006417">
    <property type="term" value="P:regulation of translation"/>
    <property type="evidence" value="ECO:0007669"/>
    <property type="project" value="TreeGrafter"/>
</dbReference>
<dbReference type="PANTHER" id="PTHR37461">
    <property type="entry name" value="ANTI-SIGMA-K FACTOR RSKA"/>
    <property type="match status" value="1"/>
</dbReference>